<keyword evidence="1" id="KW-0732">Signal</keyword>
<dbReference type="Gene3D" id="3.30.60.30">
    <property type="match status" value="1"/>
</dbReference>
<name>A0ABM3V5X9_MUSDO</name>
<feature type="signal peptide" evidence="1">
    <location>
        <begin position="1"/>
        <end position="23"/>
    </location>
</feature>
<sequence>MHLINSVVLLALALCLSPYTVTAQNCEFLCEESGGPVCSTARIQGRTVTCTFANECRSRKHSCNTRRNWIPVPGRCAQNWENCPRRGAN</sequence>
<dbReference type="RefSeq" id="XP_058981182.1">
    <property type="nucleotide sequence ID" value="XM_059125199.1"/>
</dbReference>
<keyword evidence="2" id="KW-1185">Reference proteome</keyword>
<protein>
    <submittedName>
        <fullName evidence="3">Uncharacterized protein LOC131803685</fullName>
    </submittedName>
</protein>
<accession>A0ABM3V5X9</accession>
<organism evidence="2 3">
    <name type="scientific">Musca domestica</name>
    <name type="common">House fly</name>
    <dbReference type="NCBI Taxonomy" id="7370"/>
    <lineage>
        <taxon>Eukaryota</taxon>
        <taxon>Metazoa</taxon>
        <taxon>Ecdysozoa</taxon>
        <taxon>Arthropoda</taxon>
        <taxon>Hexapoda</taxon>
        <taxon>Insecta</taxon>
        <taxon>Pterygota</taxon>
        <taxon>Neoptera</taxon>
        <taxon>Endopterygota</taxon>
        <taxon>Diptera</taxon>
        <taxon>Brachycera</taxon>
        <taxon>Muscomorpha</taxon>
        <taxon>Muscoidea</taxon>
        <taxon>Muscidae</taxon>
        <taxon>Musca</taxon>
    </lineage>
</organism>
<dbReference type="GeneID" id="131803685"/>
<evidence type="ECO:0000313" key="2">
    <source>
        <dbReference type="Proteomes" id="UP001652621"/>
    </source>
</evidence>
<evidence type="ECO:0000256" key="1">
    <source>
        <dbReference type="SAM" id="SignalP"/>
    </source>
</evidence>
<dbReference type="Proteomes" id="UP001652621">
    <property type="component" value="Unplaced"/>
</dbReference>
<feature type="chain" id="PRO_5045554557" evidence="1">
    <location>
        <begin position="24"/>
        <end position="89"/>
    </location>
</feature>
<proteinExistence type="predicted"/>
<gene>
    <name evidence="3" type="primary">LOC131803685</name>
</gene>
<evidence type="ECO:0000313" key="3">
    <source>
        <dbReference type="RefSeq" id="XP_058981182.1"/>
    </source>
</evidence>
<reference evidence="3" key="1">
    <citation type="submission" date="2025-08" db="UniProtKB">
        <authorList>
            <consortium name="RefSeq"/>
        </authorList>
    </citation>
    <scope>IDENTIFICATION</scope>
    <source>
        <strain evidence="3">Aabys</strain>
        <tissue evidence="3">Whole body</tissue>
    </source>
</reference>